<evidence type="ECO:0000256" key="1">
    <source>
        <dbReference type="SAM" id="MobiDB-lite"/>
    </source>
</evidence>
<name>A0A0A9E6N2_ARUDO</name>
<dbReference type="AlphaFoldDB" id="A0A0A9E6N2"/>
<protein>
    <submittedName>
        <fullName evidence="2">Uncharacterized protein</fullName>
    </submittedName>
</protein>
<organism evidence="2">
    <name type="scientific">Arundo donax</name>
    <name type="common">Giant reed</name>
    <name type="synonym">Donax arundinaceus</name>
    <dbReference type="NCBI Taxonomy" id="35708"/>
    <lineage>
        <taxon>Eukaryota</taxon>
        <taxon>Viridiplantae</taxon>
        <taxon>Streptophyta</taxon>
        <taxon>Embryophyta</taxon>
        <taxon>Tracheophyta</taxon>
        <taxon>Spermatophyta</taxon>
        <taxon>Magnoliopsida</taxon>
        <taxon>Liliopsida</taxon>
        <taxon>Poales</taxon>
        <taxon>Poaceae</taxon>
        <taxon>PACMAD clade</taxon>
        <taxon>Arundinoideae</taxon>
        <taxon>Arundineae</taxon>
        <taxon>Arundo</taxon>
    </lineage>
</organism>
<dbReference type="EMBL" id="GBRH01202154">
    <property type="protein sequence ID" value="JAD95741.1"/>
    <property type="molecule type" value="Transcribed_RNA"/>
</dbReference>
<reference evidence="2" key="1">
    <citation type="submission" date="2014-09" db="EMBL/GenBank/DDBJ databases">
        <authorList>
            <person name="Magalhaes I.L.F."/>
            <person name="Oliveira U."/>
            <person name="Santos F.R."/>
            <person name="Vidigal T.H.D.A."/>
            <person name="Brescovit A.D."/>
            <person name="Santos A.J."/>
        </authorList>
    </citation>
    <scope>NUCLEOTIDE SEQUENCE</scope>
    <source>
        <tissue evidence="2">Shoot tissue taken approximately 20 cm above the soil surface</tissue>
    </source>
</reference>
<reference evidence="2" key="2">
    <citation type="journal article" date="2015" name="Data Brief">
        <title>Shoot transcriptome of the giant reed, Arundo donax.</title>
        <authorList>
            <person name="Barrero R.A."/>
            <person name="Guerrero F.D."/>
            <person name="Moolhuijzen P."/>
            <person name="Goolsby J.A."/>
            <person name="Tidwell J."/>
            <person name="Bellgard S.E."/>
            <person name="Bellgard M.I."/>
        </authorList>
    </citation>
    <scope>NUCLEOTIDE SEQUENCE</scope>
    <source>
        <tissue evidence="2">Shoot tissue taken approximately 20 cm above the soil surface</tissue>
    </source>
</reference>
<accession>A0A0A9E6N2</accession>
<evidence type="ECO:0000313" key="2">
    <source>
        <dbReference type="EMBL" id="JAD95741.1"/>
    </source>
</evidence>
<sequence>MKTQKKKALCIQLAVKAELPPQTHLVQPKLHREEPRCKSTKKYTPHPTQSCGKCLGHCHITRRCKCLDLTSIVLLICCR</sequence>
<proteinExistence type="predicted"/>
<feature type="region of interest" description="Disordered" evidence="1">
    <location>
        <begin position="30"/>
        <end position="49"/>
    </location>
</feature>